<name>A0A3B0V1L1_9ZZZZ</name>
<dbReference type="PANTHER" id="PTHR24096:SF422">
    <property type="entry name" value="BCDNA.GH02901"/>
    <property type="match status" value="1"/>
</dbReference>
<dbReference type="Pfam" id="PF00501">
    <property type="entry name" value="AMP-binding"/>
    <property type="match status" value="1"/>
</dbReference>
<evidence type="ECO:0000259" key="4">
    <source>
        <dbReference type="Pfam" id="PF00501"/>
    </source>
</evidence>
<dbReference type="InterPro" id="IPR025110">
    <property type="entry name" value="AMP-bd_C"/>
</dbReference>
<organism evidence="6">
    <name type="scientific">hydrothermal vent metagenome</name>
    <dbReference type="NCBI Taxonomy" id="652676"/>
    <lineage>
        <taxon>unclassified sequences</taxon>
        <taxon>metagenomes</taxon>
        <taxon>ecological metagenomes</taxon>
    </lineage>
</organism>
<proteinExistence type="inferred from homology"/>
<gene>
    <name evidence="6" type="ORF">MNBD_CHLOROFLEXI01-1715</name>
</gene>
<keyword evidence="2" id="KW-0547">Nucleotide-binding</keyword>
<dbReference type="InterPro" id="IPR020845">
    <property type="entry name" value="AMP-binding_CS"/>
</dbReference>
<evidence type="ECO:0000256" key="2">
    <source>
        <dbReference type="ARBA" id="ARBA00022741"/>
    </source>
</evidence>
<dbReference type="GO" id="GO:0004467">
    <property type="term" value="F:long-chain fatty acid-CoA ligase activity"/>
    <property type="evidence" value="ECO:0007669"/>
    <property type="project" value="UniProtKB-EC"/>
</dbReference>
<dbReference type="PROSITE" id="PS00455">
    <property type="entry name" value="AMP_BINDING"/>
    <property type="match status" value="1"/>
</dbReference>
<dbReference type="SUPFAM" id="SSF56801">
    <property type="entry name" value="Acetyl-CoA synthetase-like"/>
    <property type="match status" value="1"/>
</dbReference>
<evidence type="ECO:0000313" key="6">
    <source>
        <dbReference type="EMBL" id="VAW37388.1"/>
    </source>
</evidence>
<sequence length="526" mass="56954">MIFKSPYPDVQIPDVSLTEFVLNRAKTFGDKPALIDGPSGRTITYAQLGGAIRLVASSLAKRGFGKGDVFAIYSPNIPEYAVAFHAVILLGGIVTTVNPLYTADELAHQLNGAGAKYLLTISLFLENAKTAVAQTAVEEIFTFDPVDDATPFASLLQSDGALPEISINPAEDIAVLPYSSGTTGLPKGVMLTHRNIVANLVQADGIVGIDIMNEDDIIMGILPFFHIYGMVVIMNMSLERGATIVTMPRFDMVQFLELVQKHKVTRVNLVPPILVGLAKHPIVDQYDLSSLVELFSGAAPLGTALADEVKTRLGCRVVQGYGLTETSPVTHVYNSSMAESDKLSSVGPALPNTEVMVIDVATGKPLGRNENGEIWMRGPQVMKGYLNNPEATAATIDEDGWLHSGDIGYIDDEGFFYVVDRLKELIKYKGFQVAPAELEALLLSHPAIADVAVIPSPDEEAGEVPKAFVVLKGEATAEEIMAWVAERVSPQKKVRRLEFVDEVPKSLSGKILRRILVEKERAKLNN</sequence>
<keyword evidence="3" id="KW-0067">ATP-binding</keyword>
<feature type="domain" description="AMP-dependent synthetase/ligase" evidence="4">
    <location>
        <begin position="24"/>
        <end position="386"/>
    </location>
</feature>
<accession>A0A3B0V1L1</accession>
<dbReference type="InterPro" id="IPR000873">
    <property type="entry name" value="AMP-dep_synth/lig_dom"/>
</dbReference>
<dbReference type="Gene3D" id="3.30.300.30">
    <property type="match status" value="1"/>
</dbReference>
<dbReference type="Pfam" id="PF13193">
    <property type="entry name" value="AMP-binding_C"/>
    <property type="match status" value="1"/>
</dbReference>
<dbReference type="PANTHER" id="PTHR24096">
    <property type="entry name" value="LONG-CHAIN-FATTY-ACID--COA LIGASE"/>
    <property type="match status" value="1"/>
</dbReference>
<dbReference type="EMBL" id="UOEU01000664">
    <property type="protein sequence ID" value="VAW37388.1"/>
    <property type="molecule type" value="Genomic_DNA"/>
</dbReference>
<protein>
    <submittedName>
        <fullName evidence="6">Long-chain-fatty-acid--CoA ligase</fullName>
        <ecNumber evidence="6">6.2.1.3</ecNumber>
    </submittedName>
</protein>
<comment type="similarity">
    <text evidence="1">Belongs to the ATP-dependent AMP-binding enzyme family.</text>
</comment>
<dbReference type="InterPro" id="IPR042099">
    <property type="entry name" value="ANL_N_sf"/>
</dbReference>
<evidence type="ECO:0000256" key="1">
    <source>
        <dbReference type="ARBA" id="ARBA00006432"/>
    </source>
</evidence>
<reference evidence="6" key="1">
    <citation type="submission" date="2018-06" db="EMBL/GenBank/DDBJ databases">
        <authorList>
            <person name="Zhirakovskaya E."/>
        </authorList>
    </citation>
    <scope>NUCLEOTIDE SEQUENCE</scope>
</reference>
<dbReference type="EC" id="6.2.1.3" evidence="6"/>
<dbReference type="InterPro" id="IPR045851">
    <property type="entry name" value="AMP-bd_C_sf"/>
</dbReference>
<dbReference type="FunFam" id="3.30.300.30:FF:000007">
    <property type="entry name" value="4-coumarate--CoA ligase 2"/>
    <property type="match status" value="1"/>
</dbReference>
<dbReference type="CDD" id="cd05904">
    <property type="entry name" value="4CL"/>
    <property type="match status" value="1"/>
</dbReference>
<dbReference type="FunFam" id="3.40.50.12780:FF:000003">
    <property type="entry name" value="Long-chain-fatty-acid--CoA ligase FadD"/>
    <property type="match status" value="1"/>
</dbReference>
<dbReference type="Gene3D" id="3.40.50.12780">
    <property type="entry name" value="N-terminal domain of ligase-like"/>
    <property type="match status" value="1"/>
</dbReference>
<evidence type="ECO:0000256" key="3">
    <source>
        <dbReference type="ARBA" id="ARBA00022840"/>
    </source>
</evidence>
<keyword evidence="6" id="KW-0436">Ligase</keyword>
<evidence type="ECO:0000259" key="5">
    <source>
        <dbReference type="Pfam" id="PF13193"/>
    </source>
</evidence>
<dbReference type="GO" id="GO:0005524">
    <property type="term" value="F:ATP binding"/>
    <property type="evidence" value="ECO:0007669"/>
    <property type="project" value="UniProtKB-KW"/>
</dbReference>
<dbReference type="AlphaFoldDB" id="A0A3B0V1L1"/>
<feature type="domain" description="AMP-binding enzyme C-terminal" evidence="5">
    <location>
        <begin position="437"/>
        <end position="510"/>
    </location>
</feature>